<keyword evidence="1" id="KW-0812">Transmembrane</keyword>
<evidence type="ECO:0000313" key="3">
    <source>
        <dbReference type="Proteomes" id="UP000198104"/>
    </source>
</evidence>
<gene>
    <name evidence="2" type="ORF">CBI30_08145</name>
</gene>
<feature type="transmembrane region" description="Helical" evidence="1">
    <location>
        <begin position="153"/>
        <end position="175"/>
    </location>
</feature>
<feature type="transmembrane region" description="Helical" evidence="1">
    <location>
        <begin position="50"/>
        <end position="74"/>
    </location>
</feature>
<keyword evidence="1" id="KW-1133">Transmembrane helix</keyword>
<dbReference type="AlphaFoldDB" id="A0A254PVM7"/>
<dbReference type="OrthoDB" id="8795931at2"/>
<reference evidence="2 3" key="1">
    <citation type="submission" date="2017-05" db="EMBL/GenBank/DDBJ databases">
        <title>Polynucleobacter sp. MWH-K35W1 isolated from the permanently anoxic monimolimnion of a meromictic lake.</title>
        <authorList>
            <person name="Hahn M.W."/>
        </authorList>
    </citation>
    <scope>NUCLEOTIDE SEQUENCE [LARGE SCALE GENOMIC DNA]</scope>
    <source>
        <strain evidence="2 3">MWH-K35W1</strain>
    </source>
</reference>
<comment type="caution">
    <text evidence="2">The sequence shown here is derived from an EMBL/GenBank/DDBJ whole genome shotgun (WGS) entry which is preliminary data.</text>
</comment>
<keyword evidence="1" id="KW-0472">Membrane</keyword>
<evidence type="ECO:0000313" key="2">
    <source>
        <dbReference type="EMBL" id="OWS70609.1"/>
    </source>
</evidence>
<dbReference type="EMBL" id="NGUO01000012">
    <property type="protein sequence ID" value="OWS70609.1"/>
    <property type="molecule type" value="Genomic_DNA"/>
</dbReference>
<dbReference type="Proteomes" id="UP000198104">
    <property type="component" value="Unassembled WGS sequence"/>
</dbReference>
<proteinExistence type="predicted"/>
<accession>A0A254PVM7</accession>
<dbReference type="RefSeq" id="WP_088527811.1">
    <property type="nucleotide sequence ID" value="NZ_NGUO01000012.1"/>
</dbReference>
<evidence type="ECO:0008006" key="4">
    <source>
        <dbReference type="Google" id="ProtNLM"/>
    </source>
</evidence>
<organism evidence="2 3">
    <name type="scientific">Polynucleobacter aenigmaticus</name>
    <dbReference type="NCBI Taxonomy" id="1743164"/>
    <lineage>
        <taxon>Bacteria</taxon>
        <taxon>Pseudomonadati</taxon>
        <taxon>Pseudomonadota</taxon>
        <taxon>Betaproteobacteria</taxon>
        <taxon>Burkholderiales</taxon>
        <taxon>Burkholderiaceae</taxon>
        <taxon>Polynucleobacter</taxon>
    </lineage>
</organism>
<protein>
    <recommendedName>
        <fullName evidence="4">MASE1 domain-containing protein</fullName>
    </recommendedName>
</protein>
<keyword evidence="3" id="KW-1185">Reference proteome</keyword>
<feature type="transmembrane region" description="Helical" evidence="1">
    <location>
        <begin position="117"/>
        <end position="141"/>
    </location>
</feature>
<feature type="transmembrane region" description="Helical" evidence="1">
    <location>
        <begin position="81"/>
        <end position="102"/>
    </location>
</feature>
<evidence type="ECO:0000256" key="1">
    <source>
        <dbReference type="SAM" id="Phobius"/>
    </source>
</evidence>
<sequence>MDKIFREWATGFLISALAYAALFYLNAWLTSHLVYGLGVSWIYLPAGLRLFLTLIFGLSGAVEIAIASFLICYLGDFPPELITCIGVGLISGFAPYLARIFILSNIKIASDLSDLSLPKLVICILIYAALSAGLHQWWFVVRGLDEAGSFNHFLVMLIGDVLGTVLLVGLIKFSLDLLRPARLT</sequence>
<name>A0A254PVM7_9BURK</name>